<accession>A0AAN6UNL9</accession>
<keyword evidence="3" id="KW-1185">Reference proteome</keyword>
<dbReference type="AlphaFoldDB" id="A0AAN6UNL9"/>
<evidence type="ECO:0000313" key="3">
    <source>
        <dbReference type="Proteomes" id="UP001304895"/>
    </source>
</evidence>
<dbReference type="EMBL" id="MU853407">
    <property type="protein sequence ID" value="KAK4135031.1"/>
    <property type="molecule type" value="Genomic_DNA"/>
</dbReference>
<protein>
    <submittedName>
        <fullName evidence="2">Uncharacterized protein</fullName>
    </submittedName>
</protein>
<evidence type="ECO:0000313" key="2">
    <source>
        <dbReference type="EMBL" id="KAK4135031.1"/>
    </source>
</evidence>
<reference evidence="2" key="1">
    <citation type="journal article" date="2023" name="Mol. Phylogenet. Evol.">
        <title>Genome-scale phylogeny and comparative genomics of the fungal order Sordariales.</title>
        <authorList>
            <person name="Hensen N."/>
            <person name="Bonometti L."/>
            <person name="Westerberg I."/>
            <person name="Brannstrom I.O."/>
            <person name="Guillou S."/>
            <person name="Cros-Aarteil S."/>
            <person name="Calhoun S."/>
            <person name="Haridas S."/>
            <person name="Kuo A."/>
            <person name="Mondo S."/>
            <person name="Pangilinan J."/>
            <person name="Riley R."/>
            <person name="LaButti K."/>
            <person name="Andreopoulos B."/>
            <person name="Lipzen A."/>
            <person name="Chen C."/>
            <person name="Yan M."/>
            <person name="Daum C."/>
            <person name="Ng V."/>
            <person name="Clum A."/>
            <person name="Steindorff A."/>
            <person name="Ohm R.A."/>
            <person name="Martin F."/>
            <person name="Silar P."/>
            <person name="Natvig D.O."/>
            <person name="Lalanne C."/>
            <person name="Gautier V."/>
            <person name="Ament-Velasquez S.L."/>
            <person name="Kruys A."/>
            <person name="Hutchinson M.I."/>
            <person name="Powell A.J."/>
            <person name="Barry K."/>
            <person name="Miller A.N."/>
            <person name="Grigoriev I.V."/>
            <person name="Debuchy R."/>
            <person name="Gladieux P."/>
            <person name="Hiltunen Thoren M."/>
            <person name="Johannesson H."/>
        </authorList>
    </citation>
    <scope>NUCLEOTIDE SEQUENCE</scope>
    <source>
        <strain evidence="2">CBS 123565</strain>
    </source>
</reference>
<evidence type="ECO:0000256" key="1">
    <source>
        <dbReference type="SAM" id="MobiDB-lite"/>
    </source>
</evidence>
<feature type="region of interest" description="Disordered" evidence="1">
    <location>
        <begin position="128"/>
        <end position="182"/>
    </location>
</feature>
<dbReference type="Proteomes" id="UP001304895">
    <property type="component" value="Unassembled WGS sequence"/>
</dbReference>
<comment type="caution">
    <text evidence="2">The sequence shown here is derived from an EMBL/GenBank/DDBJ whole genome shotgun (WGS) entry which is preliminary data.</text>
</comment>
<sequence length="182" mass="19644">MACLSLAFGDSIIIALAYTGHWWRGWIGLLGLSWTASDDWASLILYGVMDMSTETLPRSTGCTLPGHSVESVDRHAGVANKTRPGQPRFPARDGLFGLPLRSGQATNSHPPAAGEIRWVGASSSSTTHSTCHVSSRDLPYPAHHPLTTTHHSQKSRQHQPHCCISSPLLSPPQPQQQQPLTG</sequence>
<reference evidence="2" key="2">
    <citation type="submission" date="2023-05" db="EMBL/GenBank/DDBJ databases">
        <authorList>
            <consortium name="Lawrence Berkeley National Laboratory"/>
            <person name="Steindorff A."/>
            <person name="Hensen N."/>
            <person name="Bonometti L."/>
            <person name="Westerberg I."/>
            <person name="Brannstrom I.O."/>
            <person name="Guillou S."/>
            <person name="Cros-Aarteil S."/>
            <person name="Calhoun S."/>
            <person name="Haridas S."/>
            <person name="Kuo A."/>
            <person name="Mondo S."/>
            <person name="Pangilinan J."/>
            <person name="Riley R."/>
            <person name="Labutti K."/>
            <person name="Andreopoulos B."/>
            <person name="Lipzen A."/>
            <person name="Chen C."/>
            <person name="Yanf M."/>
            <person name="Daum C."/>
            <person name="Ng V."/>
            <person name="Clum A."/>
            <person name="Ohm R."/>
            <person name="Martin F."/>
            <person name="Silar P."/>
            <person name="Natvig D."/>
            <person name="Lalanne C."/>
            <person name="Gautier V."/>
            <person name="Ament-Velasquez S.L."/>
            <person name="Kruys A."/>
            <person name="Hutchinson M.I."/>
            <person name="Powell A.J."/>
            <person name="Barry K."/>
            <person name="Miller A.N."/>
            <person name="Grigoriev I.V."/>
            <person name="Debuchy R."/>
            <person name="Gladieux P."/>
            <person name="Thoren M.H."/>
            <person name="Johannesson H."/>
        </authorList>
    </citation>
    <scope>NUCLEOTIDE SEQUENCE</scope>
    <source>
        <strain evidence="2">CBS 123565</strain>
    </source>
</reference>
<name>A0AAN6UNL9_9PEZI</name>
<proteinExistence type="predicted"/>
<organism evidence="2 3">
    <name type="scientific">Trichocladium antarcticum</name>
    <dbReference type="NCBI Taxonomy" id="1450529"/>
    <lineage>
        <taxon>Eukaryota</taxon>
        <taxon>Fungi</taxon>
        <taxon>Dikarya</taxon>
        <taxon>Ascomycota</taxon>
        <taxon>Pezizomycotina</taxon>
        <taxon>Sordariomycetes</taxon>
        <taxon>Sordariomycetidae</taxon>
        <taxon>Sordariales</taxon>
        <taxon>Chaetomiaceae</taxon>
        <taxon>Trichocladium</taxon>
    </lineage>
</organism>
<gene>
    <name evidence="2" type="ORF">BT67DRAFT_289670</name>
</gene>